<geneLocation type="chloroplast" evidence="7"/>
<evidence type="ECO:0000256" key="3">
    <source>
        <dbReference type="ARBA" id="ARBA00022780"/>
    </source>
</evidence>
<comment type="subcellular location">
    <subcellularLocation>
        <location evidence="2">Plastid</location>
        <location evidence="2">Chloroplast inner membrane</location>
        <topology evidence="2">Multi-pass membrane protein</topology>
    </subcellularLocation>
</comment>
<organism evidence="7">
    <name type="scientific">Trifolium semipilosum</name>
    <name type="common">Kenya clover</name>
    <dbReference type="NCBI Taxonomy" id="74529"/>
    <lineage>
        <taxon>Eukaryota</taxon>
        <taxon>Viridiplantae</taxon>
        <taxon>Streptophyta</taxon>
        <taxon>Embryophyta</taxon>
        <taxon>Tracheophyta</taxon>
        <taxon>Spermatophyta</taxon>
        <taxon>Magnoliopsida</taxon>
        <taxon>eudicotyledons</taxon>
        <taxon>Gunneridae</taxon>
        <taxon>Pentapetalae</taxon>
        <taxon>rosids</taxon>
        <taxon>fabids</taxon>
        <taxon>Fabales</taxon>
        <taxon>Fabaceae</taxon>
        <taxon>Papilionoideae</taxon>
        <taxon>50 kb inversion clade</taxon>
        <taxon>NPAAA clade</taxon>
        <taxon>Hologalegina</taxon>
        <taxon>IRL clade</taxon>
        <taxon>Trifolieae</taxon>
        <taxon>Trifolium</taxon>
    </lineage>
</organism>
<keyword evidence="4" id="KW-0812">Transmembrane</keyword>
<keyword evidence="4 7" id="KW-0150">Chloroplast</keyword>
<feature type="transmembrane region" description="Helical" evidence="4">
    <location>
        <begin position="56"/>
        <end position="76"/>
    </location>
</feature>
<feature type="region of interest" description="Disordered" evidence="6">
    <location>
        <begin position="788"/>
        <end position="821"/>
    </location>
</feature>
<comment type="function">
    <text evidence="1 4">Involved in protein precursor import into chloroplasts. May be part of an intermediate translocation complex acting as a protein-conducting channel at the inner envelope.</text>
</comment>
<feature type="transmembrane region" description="Helical" evidence="4">
    <location>
        <begin position="220"/>
        <end position="240"/>
    </location>
</feature>
<evidence type="ECO:0000256" key="5">
    <source>
        <dbReference type="SAM" id="Coils"/>
    </source>
</evidence>
<keyword evidence="4 7" id="KW-0934">Plastid</keyword>
<comment type="subunit">
    <text evidence="4">Part of the Tic complex.</text>
</comment>
<feature type="transmembrane region" description="Helical" evidence="4">
    <location>
        <begin position="136"/>
        <end position="158"/>
    </location>
</feature>
<keyword evidence="4" id="KW-0472">Membrane</keyword>
<feature type="coiled-coil region" evidence="5">
    <location>
        <begin position="1223"/>
        <end position="1286"/>
    </location>
</feature>
<evidence type="ECO:0000256" key="6">
    <source>
        <dbReference type="SAM" id="MobiDB-lite"/>
    </source>
</evidence>
<dbReference type="PANTHER" id="PTHR33163:SF40">
    <property type="entry name" value="PROTEIN TIC 214"/>
    <property type="match status" value="1"/>
</dbReference>
<feature type="region of interest" description="Disordered" evidence="6">
    <location>
        <begin position="1652"/>
        <end position="1695"/>
    </location>
</feature>
<dbReference type="Pfam" id="PF05758">
    <property type="entry name" value="Ycf1"/>
    <property type="match status" value="3"/>
</dbReference>
<keyword evidence="4" id="KW-0653">Protein transport</keyword>
<dbReference type="EMBL" id="KJ788291">
    <property type="protein sequence ID" value="AIJ28322.1"/>
    <property type="molecule type" value="Genomic_DNA"/>
</dbReference>
<dbReference type="PANTHER" id="PTHR33163">
    <property type="entry name" value="PROTEIN TIC 214-RELATED"/>
    <property type="match status" value="1"/>
</dbReference>
<dbReference type="GO" id="GO:0009706">
    <property type="term" value="C:chloroplast inner membrane"/>
    <property type="evidence" value="ECO:0007669"/>
    <property type="project" value="UniProtKB-SubCell"/>
</dbReference>
<feature type="transmembrane region" description="Helical" evidence="4">
    <location>
        <begin position="178"/>
        <end position="200"/>
    </location>
</feature>
<proteinExistence type="inferred from homology"/>
<evidence type="ECO:0000256" key="1">
    <source>
        <dbReference type="ARBA" id="ARBA00002515"/>
    </source>
</evidence>
<comment type="similarity">
    <text evidence="4">Belongs to the TIC214 family.</text>
</comment>
<protein>
    <recommendedName>
        <fullName evidence="4">Protein TIC 214</fullName>
    </recommendedName>
    <alternativeName>
        <fullName evidence="4">Translocon at the inner envelope membrane of chloroplasts 214</fullName>
    </alternativeName>
</protein>
<feature type="region of interest" description="Disordered" evidence="6">
    <location>
        <begin position="667"/>
        <end position="713"/>
    </location>
</feature>
<gene>
    <name evidence="7" type="primary">ycf1</name>
    <name evidence="4" type="synonym">TIC214</name>
</gene>
<keyword evidence="4" id="KW-0813">Transport</keyword>
<dbReference type="GO" id="GO:0015031">
    <property type="term" value="P:protein transport"/>
    <property type="evidence" value="ECO:0007669"/>
    <property type="project" value="UniProtKB-KW"/>
</dbReference>
<name>A0A0A0QJF0_TRISM</name>
<dbReference type="InterPro" id="IPR008896">
    <property type="entry name" value="TIC214"/>
</dbReference>
<keyword evidence="4" id="KW-1133">Transmembrane helix</keyword>
<keyword evidence="5" id="KW-0175">Coiled coil</keyword>
<accession>A0A0A0QJF0</accession>
<evidence type="ECO:0000256" key="2">
    <source>
        <dbReference type="ARBA" id="ARBA00004478"/>
    </source>
</evidence>
<reference evidence="7" key="1">
    <citation type="journal article" date="2014" name="BMC Evol. Biol.">
        <title>Evolutionary origin of highly repetitive plastid genomes within the clover genus ( Trifolium ).</title>
        <authorList>
            <person name="Sveinsson S."/>
            <person name="Cronk Q."/>
        </authorList>
    </citation>
    <scope>NUCLEOTIDE SEQUENCE</scope>
</reference>
<feature type="compositionally biased region" description="Basic and acidic residues" evidence="6">
    <location>
        <begin position="1653"/>
        <end position="1695"/>
    </location>
</feature>
<keyword evidence="3 4" id="KW-1001">Plastid inner membrane</keyword>
<evidence type="ECO:0000313" key="7">
    <source>
        <dbReference type="EMBL" id="AIJ28322.1"/>
    </source>
</evidence>
<sequence>MNQVVTSSLLVLWLKIVNSAVMIGLYYGFLSTFSIGPSYLFLIRARVMEEGPETEISATTGFITGQLVMFISIYYAPFHLALSRPHTITALTLPYLFFNFVHKNDTYYYSDPDYYWLNSEYKKNQNSIRNFRIYKVFFNNLFFQFLNPLLFPTSILIRLMNIYLFRSNNKLVFLTSSFVGWLIGHIFLMKCIGLILVVWLQQKNLIKSKLTMRFDKYTLLLLRDYAGQIFVVFSFVIFAHCLGRIPLPYSYSIEDKKKKQMETDETNENDVDEIDWEREETKQEQKGSIKEDLANLASYLFPKKDKTFDNIEDENNLFEDENNLFEDENKPLKDQQLLVTTLFDYRRWNMPLRYIKNDHLEKAVRDENSQFFFHICQSDGKERISFTYPPHLSTFLKLMKEKMDLFTRDKIAYNDNELSNYWSSTIKEKRKKLSNEFLKRAKVLDKKSKKYKKFLPVDIFENRVRLSKDTEEKEYLLKIYDPFLSGRFRGQLQKSSSPLTRNDILINKIHGLLLSSNSNDPELEHKIDQFDRKSLLTEIGFFVNLMSEFSEKSASSLNFDGLFLFPEHEQVEIFSEEKERKKKFLFDAIRTDENGQTIFNKKCPGIDEIRKEVPRWSHTLVDDVEQLMETVGKDAEIRCTEIQRHVYLGETESMDFIGWGAKKKEDIDNTQKKDIDNTQKKDIDNTQKKDIDNPINRDIDNTQKKDIDNPINRDIDNPINRDIDNPINRDIDIDNPINIDIENPINIDIDIENPINIDIDIENLFNIDIENPINRDIDNTQKKDIDNTQKKDIDNTQKKNIDNTQKKDIDNTQKKDIDNTQKKDIENPINIDIDIDIENLLNIDDIDNINDKKKDEAKTDKPTEYALVYYSREPDYCRELIRGSMRNQRRKTVTWKIWQGNVHSPIFMELKDASTELVGYLFDDIYQSLKECFGKPRTDTEILDLQQRQRIRANEEEAEDKFDAEMRLREIEESWESILYGLIIRSFILLTQSILRKYIVLPSLIITKNIIRILLLQNPEWSEDFRDLKKEVHIKCTYQGVPVSQNELPKNWFNDGIQIRILSPFVLKPWHNSKVKSTEKKKDPLKKKKRSTEDRNFWFLTAYGTLTESYLDYHVPIPYLFSGPFFKKIKKQLKKQLKKYLKNHFFLVLKVFNERKKWFRTMLNEIKNGNIESLLFGFKKIDKLSESKKISTISNNNPIIEESPVIIEESISWTNSSFTEKRIKDLNVKTKTIIKQIEKMTEEKKEGIITSEINLNSKKTTYDAKILELQKKILQLQRRNIRLIRKSYSFFKIFIERVYIDILLCIISNTRIHGQRFVDFLLDFLEPRNTIVNKSISKNEERIDKTNQSIIPFMSIIDKSWNITNMNSKNSCDVSSLSQAYVLFKLSQIQVRNGYKYKLRSIFESHGRSFFLKKEIKDYFLRIQGINSKLRHKNRPNSLMNQWTNWLKVHYQYNLPWRTWSRLRLLSQNWRNRINEHRVAQNKDLVEYDSYEKTQLILYKKEQEQVELLERKKKIKKQYRYDLFSYQHINYADKKKSYIYGYRSNKNQATSYNYNTSKGELLDIIVDSSIQNYIEDSMEKKLNRKYFNWMGMNVERKKNSIPNPQLLNSRFWFFSKLRILFDAYRKNPFSIVPMYSLFSGNDRITKLVNGRTVPKEELKTPQEEPKKELKTPKEEPKKELKTAKEGANKEAKEEANKELKIRFKSSKYYHTGTNHSRMNKIYKKYRTTLKRERDFLLERYVGVYLNCGNSVQETLLNNVNVLLLLLKMQKLKKFVIKSIKKGDLDMDYITYLNSRDFSYTECRDTTELSPNLVFLIEPIRISRKNYEEFFIYKMTSVLLKRKEKFWPEKSRVDQQITKNKDKKHSDLLVPENLLSTRRRRELRILICLDPKNRNTAHRNTRNDNENKKNNSCQILAKNKDLDSETKKLMNLKLFLWPNYRLEDLACINRYWFDTHNGSRFSILRLHMYPRLKI</sequence>
<evidence type="ECO:0000256" key="4">
    <source>
        <dbReference type="RuleBase" id="RU364085"/>
    </source>
</evidence>